<protein>
    <submittedName>
        <fullName evidence="4">Methyltransferase domain-containing protein</fullName>
    </submittedName>
</protein>
<dbReference type="CDD" id="cd02440">
    <property type="entry name" value="AdoMet_MTases"/>
    <property type="match status" value="1"/>
</dbReference>
<reference evidence="4" key="1">
    <citation type="journal article" date="2021" name="PeerJ">
        <title>Extensive microbial diversity within the chicken gut microbiome revealed by metagenomics and culture.</title>
        <authorList>
            <person name="Gilroy R."/>
            <person name="Ravi A."/>
            <person name="Getino M."/>
            <person name="Pursley I."/>
            <person name="Horton D.L."/>
            <person name="Alikhan N.F."/>
            <person name="Baker D."/>
            <person name="Gharbi K."/>
            <person name="Hall N."/>
            <person name="Watson M."/>
            <person name="Adriaenssens E.M."/>
            <person name="Foster-Nyarko E."/>
            <person name="Jarju S."/>
            <person name="Secka A."/>
            <person name="Antonio M."/>
            <person name="Oren A."/>
            <person name="Chaudhuri R.R."/>
            <person name="La Ragione R."/>
            <person name="Hildebrand F."/>
            <person name="Pallen M.J."/>
        </authorList>
    </citation>
    <scope>NUCLEOTIDE SEQUENCE</scope>
    <source>
        <strain evidence="4">USAMLcec2-132</strain>
    </source>
</reference>
<dbReference type="InterPro" id="IPR001173">
    <property type="entry name" value="Glyco_trans_2-like"/>
</dbReference>
<dbReference type="SUPFAM" id="SSF53448">
    <property type="entry name" value="Nucleotide-diphospho-sugar transferases"/>
    <property type="match status" value="1"/>
</dbReference>
<dbReference type="CDD" id="cd04186">
    <property type="entry name" value="GT_2_like_c"/>
    <property type="match status" value="1"/>
</dbReference>
<dbReference type="InterPro" id="IPR029044">
    <property type="entry name" value="Nucleotide-diphossugar_trans"/>
</dbReference>
<accession>A0A9D2NKH8</accession>
<dbReference type="PANTHER" id="PTHR43179:SF7">
    <property type="entry name" value="RHAMNOSYLTRANSFERASE WBBL"/>
    <property type="match status" value="1"/>
</dbReference>
<keyword evidence="4" id="KW-0489">Methyltransferase</keyword>
<feature type="domain" description="Glycosyltransferase 2-like" evidence="2">
    <location>
        <begin position="516"/>
        <end position="634"/>
    </location>
</feature>
<dbReference type="Gene3D" id="3.40.50.150">
    <property type="entry name" value="Vaccinia Virus protein VP39"/>
    <property type="match status" value="1"/>
</dbReference>
<evidence type="ECO:0000259" key="2">
    <source>
        <dbReference type="Pfam" id="PF00535"/>
    </source>
</evidence>
<dbReference type="InterPro" id="IPR029063">
    <property type="entry name" value="SAM-dependent_MTases_sf"/>
</dbReference>
<evidence type="ECO:0000259" key="3">
    <source>
        <dbReference type="Pfam" id="PF13847"/>
    </source>
</evidence>
<dbReference type="Pfam" id="PF13692">
    <property type="entry name" value="Glyco_trans_1_4"/>
    <property type="match status" value="1"/>
</dbReference>
<evidence type="ECO:0000313" key="4">
    <source>
        <dbReference type="EMBL" id="HJC25600.1"/>
    </source>
</evidence>
<dbReference type="PANTHER" id="PTHR43179">
    <property type="entry name" value="RHAMNOSYLTRANSFERASE WBBL"/>
    <property type="match status" value="1"/>
</dbReference>
<feature type="coiled-coil region" evidence="1">
    <location>
        <begin position="249"/>
        <end position="402"/>
    </location>
</feature>
<keyword evidence="4" id="KW-0808">Transferase</keyword>
<proteinExistence type="predicted"/>
<name>A0A9D2NKH8_9FIRM</name>
<dbReference type="GO" id="GO:0008757">
    <property type="term" value="F:S-adenosylmethionine-dependent methyltransferase activity"/>
    <property type="evidence" value="ECO:0007669"/>
    <property type="project" value="InterPro"/>
</dbReference>
<reference evidence="4" key="2">
    <citation type="submission" date="2021-04" db="EMBL/GenBank/DDBJ databases">
        <authorList>
            <person name="Gilroy R."/>
        </authorList>
    </citation>
    <scope>NUCLEOTIDE SEQUENCE</scope>
    <source>
        <strain evidence="4">USAMLcec2-132</strain>
    </source>
</reference>
<feature type="domain" description="Methyltransferase" evidence="3">
    <location>
        <begin position="37"/>
        <end position="156"/>
    </location>
</feature>
<organism evidence="4 5">
    <name type="scientific">Candidatus Eisenbergiella merdavium</name>
    <dbReference type="NCBI Taxonomy" id="2838551"/>
    <lineage>
        <taxon>Bacteria</taxon>
        <taxon>Bacillati</taxon>
        <taxon>Bacillota</taxon>
        <taxon>Clostridia</taxon>
        <taxon>Lachnospirales</taxon>
        <taxon>Lachnospiraceae</taxon>
        <taxon>Eisenbergiella</taxon>
    </lineage>
</organism>
<dbReference type="SUPFAM" id="SSF53756">
    <property type="entry name" value="UDP-Glycosyltransferase/glycogen phosphorylase"/>
    <property type="match status" value="1"/>
</dbReference>
<dbReference type="Gene3D" id="3.90.550.10">
    <property type="entry name" value="Spore Coat Polysaccharide Biosynthesis Protein SpsA, Chain A"/>
    <property type="match status" value="1"/>
</dbReference>
<evidence type="ECO:0000256" key="1">
    <source>
        <dbReference type="SAM" id="Coils"/>
    </source>
</evidence>
<dbReference type="GO" id="GO:0032259">
    <property type="term" value="P:methylation"/>
    <property type="evidence" value="ECO:0007669"/>
    <property type="project" value="UniProtKB-KW"/>
</dbReference>
<dbReference type="SUPFAM" id="SSF53335">
    <property type="entry name" value="S-adenosyl-L-methionine-dependent methyltransferases"/>
    <property type="match status" value="1"/>
</dbReference>
<keyword evidence="1" id="KW-0175">Coiled coil</keyword>
<dbReference type="Pfam" id="PF00535">
    <property type="entry name" value="Glycos_transf_2"/>
    <property type="match status" value="1"/>
</dbReference>
<dbReference type="AlphaFoldDB" id="A0A9D2NKH8"/>
<sequence length="1144" mass="134068">MEQEVFTGERFIPGIEDEMLSIEHLQRYMGIQEMVRGKRVLDAACGEGYGSCILAKTAADVTGIDISKETILRAKSKYSAISNLSFVCGSIEDLPAEDEIYDMVVSFETIEHVPEETQKKFLDEIVRVLKKDGILIMSTPNKKIYSDLRNYRNEFHVKEFYEKEFLLFLQQKFQNVKLFNQYFEVAGVIDSPADSNAVAQYSKNEDYDGEGKYIIAVASDRNVDTETINNVMLGKEKRYEWYVERILQLQAEEEERNEHIKRLDVQIEERNRSIDEMKKSCTSMREEIETQRKRISDLNKVKEYLEEEKIIQERKISQLKEQNICSEKKLDKINIENEGLKEKIYELKTSMEKEVKKKEFLEQEIEKNETRIEELLTEIRNKEGHIEQLLEVEREFEREKNTRGYKICSAFRKMIAHILPPNSRREFFLYVLLQCFKQPKVMLHMINPTRIKTYLEVSRKEGMDAVWYNYRLTEDFEKIKMGKADIVKAAEIIEEEKALSEYAVLEFTQWKQPEVSIVIPVYNQFAYTYACLESILKHSGEVKYEVIIANDCSTDQTQKLGQVAHGIKIINNKKNLRFLLNCNHAAQYAKGRYIFFLNNDTQVKENWLSSLLSLMDSDETIGMAGSKLIYPDGHLQEAGGIVWKDGSAWNYGQRKNPEDPEYNYVKEADYISGAAIMIRAELWKQIGGFDKRYTPAYYEDTDLAFEVRKHGYRVVYQPLSVVVHFEGISNGRDVHEGLKAYQIENQKKFYEKWKEVLEKDHFPNGEEVFLAKDRSRFKKQILVVDHYVPNYDKDAGGKCTYMYLKTFLKMGMKVTFIGDNFAKMEPYATELNQMGIEILYGNFYYNNWQEWLKNNLKYFDFVYLQRPHISIKYIDLVKQYGRAKIFYFAHDLHHLREYRQYQLDHNPETLKSSEHWKKIEYELFDKADVGHVVGSYEQAIMQEAFPNKPIRNIPLYIYEDELDDIQKDFAKRQDIMYVGGFGHPPNEDAVLWFAKEVFPMVLKKYPAMKWHVVGSKVTKAVQELASENILIEGFQPDEVLHKLYRECRMAIVPLRYGAGVKGKVVESAYFQIPLITTSIGAEGLNLEDDPFVIEDEPNKMAEKICALYEDYTKLRILSDKGKDFIRKNFTLKAAEEVLKADMDF</sequence>
<dbReference type="Pfam" id="PF13847">
    <property type="entry name" value="Methyltransf_31"/>
    <property type="match status" value="1"/>
</dbReference>
<dbReference type="EMBL" id="DWWS01000069">
    <property type="protein sequence ID" value="HJC25600.1"/>
    <property type="molecule type" value="Genomic_DNA"/>
</dbReference>
<comment type="caution">
    <text evidence="4">The sequence shown here is derived from an EMBL/GenBank/DDBJ whole genome shotgun (WGS) entry which is preliminary data.</text>
</comment>
<dbReference type="Proteomes" id="UP000823891">
    <property type="component" value="Unassembled WGS sequence"/>
</dbReference>
<dbReference type="InterPro" id="IPR025714">
    <property type="entry name" value="Methyltranfer_dom"/>
</dbReference>
<gene>
    <name evidence="4" type="ORF">H9761_18215</name>
</gene>
<dbReference type="Gene3D" id="3.40.50.2000">
    <property type="entry name" value="Glycogen Phosphorylase B"/>
    <property type="match status" value="1"/>
</dbReference>
<evidence type="ECO:0000313" key="5">
    <source>
        <dbReference type="Proteomes" id="UP000823891"/>
    </source>
</evidence>